<protein>
    <submittedName>
        <fullName evidence="1">Putative ovule protein</fullName>
    </submittedName>
</protein>
<organism evidence="1">
    <name type="scientific">Solanum chacoense</name>
    <name type="common">Chaco potato</name>
    <dbReference type="NCBI Taxonomy" id="4108"/>
    <lineage>
        <taxon>Eukaryota</taxon>
        <taxon>Viridiplantae</taxon>
        <taxon>Streptophyta</taxon>
        <taxon>Embryophyta</taxon>
        <taxon>Tracheophyta</taxon>
        <taxon>Spermatophyta</taxon>
        <taxon>Magnoliopsida</taxon>
        <taxon>eudicotyledons</taxon>
        <taxon>Gunneridae</taxon>
        <taxon>Pentapetalae</taxon>
        <taxon>asterids</taxon>
        <taxon>lamiids</taxon>
        <taxon>Solanales</taxon>
        <taxon>Solanaceae</taxon>
        <taxon>Solanoideae</taxon>
        <taxon>Solaneae</taxon>
        <taxon>Solanum</taxon>
    </lineage>
</organism>
<name>A0A0V0H5M3_SOLCH</name>
<evidence type="ECO:0000313" key="1">
    <source>
        <dbReference type="EMBL" id="JAP15660.1"/>
    </source>
</evidence>
<dbReference type="AlphaFoldDB" id="A0A0V0H5M3"/>
<proteinExistence type="predicted"/>
<dbReference type="EMBL" id="GEDG01024850">
    <property type="protein sequence ID" value="JAP15660.1"/>
    <property type="molecule type" value="Transcribed_RNA"/>
</dbReference>
<sequence length="64" mass="7688">MKKKIFKNRYNSRTLTIIDRSNYMDKRIRKNYDYCLVPPSSRNSPWVMRCTHKQLGACSDVLDM</sequence>
<accession>A0A0V0H5M3</accession>
<reference evidence="1" key="1">
    <citation type="submission" date="2015-12" db="EMBL/GenBank/DDBJ databases">
        <title>Gene expression during late stages of embryo sac development: a critical building block for successful pollen-pistil interactions.</title>
        <authorList>
            <person name="Liu Y."/>
            <person name="Joly V."/>
            <person name="Sabar M."/>
            <person name="Matton D.P."/>
        </authorList>
    </citation>
    <scope>NUCLEOTIDE SEQUENCE</scope>
</reference>